<organism evidence="11 12">
    <name type="scientific">Limosilactobacillus gastricus DSM 16045</name>
    <dbReference type="NCBI Taxonomy" id="1423749"/>
    <lineage>
        <taxon>Bacteria</taxon>
        <taxon>Bacillati</taxon>
        <taxon>Bacillota</taxon>
        <taxon>Bacilli</taxon>
        <taxon>Lactobacillales</taxon>
        <taxon>Lactobacillaceae</taxon>
        <taxon>Limosilactobacillus</taxon>
    </lineage>
</organism>
<dbReference type="AlphaFoldDB" id="A0A0R1VDL1"/>
<proteinExistence type="inferred from homology"/>
<feature type="binding site" evidence="10">
    <location>
        <position position="94"/>
    </location>
    <ligand>
        <name>Fe cation</name>
        <dbReference type="ChEBI" id="CHEBI:24875"/>
    </ligand>
</feature>
<dbReference type="InterPro" id="IPR043135">
    <property type="entry name" value="Fur_C"/>
</dbReference>
<accession>A0A0R1VDL1</accession>
<sequence>MATLSEQAVALIRRSQLRLTKQRQSLIDILASSPEHYLEVTYVDQLMRQQYPGVSHNTIYRNLEEFQTAGIVEITQRSHGKAVKLSCDQEAHEHHHHFICQECGRVTEIHMKPFDLEFYQAQLPGAEITGHEFELYGRCADCVKKHE</sequence>
<comment type="caution">
    <text evidence="11">The sequence shown here is derived from an EMBL/GenBank/DDBJ whole genome shotgun (WGS) entry which is preliminary data.</text>
</comment>
<evidence type="ECO:0000256" key="3">
    <source>
        <dbReference type="ARBA" id="ARBA00022490"/>
    </source>
</evidence>
<dbReference type="Gene3D" id="1.10.10.10">
    <property type="entry name" value="Winged helix-like DNA-binding domain superfamily/Winged helix DNA-binding domain"/>
    <property type="match status" value="1"/>
</dbReference>
<evidence type="ECO:0000256" key="9">
    <source>
        <dbReference type="PIRSR" id="PIRSR602481-1"/>
    </source>
</evidence>
<feature type="binding site" evidence="9">
    <location>
        <position position="139"/>
    </location>
    <ligand>
        <name>Zn(2+)</name>
        <dbReference type="ChEBI" id="CHEBI:29105"/>
    </ligand>
</feature>
<evidence type="ECO:0000313" key="11">
    <source>
        <dbReference type="EMBL" id="KRM03317.1"/>
    </source>
</evidence>
<gene>
    <name evidence="11" type="ORF">FC60_GL001098</name>
</gene>
<keyword evidence="3" id="KW-0963">Cytoplasm</keyword>
<keyword evidence="9" id="KW-0479">Metal-binding</keyword>
<dbReference type="Pfam" id="PF01475">
    <property type="entry name" value="FUR"/>
    <property type="match status" value="1"/>
</dbReference>
<feature type="binding site" evidence="10">
    <location>
        <position position="131"/>
    </location>
    <ligand>
        <name>Fe cation</name>
        <dbReference type="ChEBI" id="CHEBI:24875"/>
    </ligand>
</feature>
<evidence type="ECO:0000256" key="1">
    <source>
        <dbReference type="ARBA" id="ARBA00004496"/>
    </source>
</evidence>
<keyword evidence="10" id="KW-0408">Iron</keyword>
<evidence type="ECO:0000256" key="8">
    <source>
        <dbReference type="ARBA" id="ARBA00023163"/>
    </source>
</evidence>
<dbReference type="InterPro" id="IPR002481">
    <property type="entry name" value="FUR"/>
</dbReference>
<keyword evidence="4" id="KW-0678">Repressor</keyword>
<keyword evidence="12" id="KW-1185">Reference proteome</keyword>
<dbReference type="GO" id="GO:1900376">
    <property type="term" value="P:regulation of secondary metabolite biosynthetic process"/>
    <property type="evidence" value="ECO:0007669"/>
    <property type="project" value="TreeGrafter"/>
</dbReference>
<feature type="binding site" evidence="9">
    <location>
        <position position="142"/>
    </location>
    <ligand>
        <name>Zn(2+)</name>
        <dbReference type="ChEBI" id="CHEBI:29105"/>
    </ligand>
</feature>
<feature type="binding site" evidence="9">
    <location>
        <position position="100"/>
    </location>
    <ligand>
        <name>Zn(2+)</name>
        <dbReference type="ChEBI" id="CHEBI:29105"/>
    </ligand>
</feature>
<dbReference type="GO" id="GO:0045892">
    <property type="term" value="P:negative regulation of DNA-templated transcription"/>
    <property type="evidence" value="ECO:0007669"/>
    <property type="project" value="TreeGrafter"/>
</dbReference>
<evidence type="ECO:0000313" key="12">
    <source>
        <dbReference type="Proteomes" id="UP000051739"/>
    </source>
</evidence>
<dbReference type="PANTHER" id="PTHR33202:SF1">
    <property type="entry name" value="FERRIC UPTAKE REGULATION PROTEIN"/>
    <property type="match status" value="1"/>
</dbReference>
<comment type="cofactor">
    <cofactor evidence="9">
        <name>Zn(2+)</name>
        <dbReference type="ChEBI" id="CHEBI:29105"/>
    </cofactor>
    <text evidence="9">Binds 1 zinc ion per subunit.</text>
</comment>
<comment type="cofactor">
    <cofactor evidence="10">
        <name>Mn(2+)</name>
        <dbReference type="ChEBI" id="CHEBI:29035"/>
    </cofactor>
    <cofactor evidence="10">
        <name>Fe(2+)</name>
        <dbReference type="ChEBI" id="CHEBI:29033"/>
    </cofactor>
    <text evidence="10">Binds 1 Mn(2+) or Fe(2+) ion per subunit.</text>
</comment>
<dbReference type="PANTHER" id="PTHR33202">
    <property type="entry name" value="ZINC UPTAKE REGULATION PROTEIN"/>
    <property type="match status" value="1"/>
</dbReference>
<dbReference type="Gene3D" id="3.30.1490.190">
    <property type="match status" value="1"/>
</dbReference>
<dbReference type="InterPro" id="IPR036388">
    <property type="entry name" value="WH-like_DNA-bd_sf"/>
</dbReference>
<keyword evidence="7" id="KW-0238">DNA-binding</keyword>
<keyword evidence="5 9" id="KW-0862">Zinc</keyword>
<feature type="binding site" evidence="9">
    <location>
        <position position="103"/>
    </location>
    <ligand>
        <name>Zn(2+)</name>
        <dbReference type="ChEBI" id="CHEBI:29105"/>
    </ligand>
</feature>
<evidence type="ECO:0000256" key="10">
    <source>
        <dbReference type="PIRSR" id="PIRSR602481-2"/>
    </source>
</evidence>
<evidence type="ECO:0000256" key="4">
    <source>
        <dbReference type="ARBA" id="ARBA00022491"/>
    </source>
</evidence>
<dbReference type="Proteomes" id="UP000051739">
    <property type="component" value="Unassembled WGS sequence"/>
</dbReference>
<dbReference type="RefSeq" id="WP_056936712.1">
    <property type="nucleotide sequence ID" value="NZ_AZFN01000003.1"/>
</dbReference>
<reference evidence="11 12" key="1">
    <citation type="journal article" date="2015" name="Genome Announc.">
        <title>Expanding the biotechnology potential of lactobacilli through comparative genomics of 213 strains and associated genera.</title>
        <authorList>
            <person name="Sun Z."/>
            <person name="Harris H.M."/>
            <person name="McCann A."/>
            <person name="Guo C."/>
            <person name="Argimon S."/>
            <person name="Zhang W."/>
            <person name="Yang X."/>
            <person name="Jeffery I.B."/>
            <person name="Cooney J.C."/>
            <person name="Kagawa T.F."/>
            <person name="Liu W."/>
            <person name="Song Y."/>
            <person name="Salvetti E."/>
            <person name="Wrobel A."/>
            <person name="Rasinkangas P."/>
            <person name="Parkhill J."/>
            <person name="Rea M.C."/>
            <person name="O'Sullivan O."/>
            <person name="Ritari J."/>
            <person name="Douillard F.P."/>
            <person name="Paul Ross R."/>
            <person name="Yang R."/>
            <person name="Briner A.E."/>
            <person name="Felis G.E."/>
            <person name="de Vos W.M."/>
            <person name="Barrangou R."/>
            <person name="Klaenhammer T.R."/>
            <person name="Caufield P.W."/>
            <person name="Cui Y."/>
            <person name="Zhang H."/>
            <person name="O'Toole P.W."/>
        </authorList>
    </citation>
    <scope>NUCLEOTIDE SEQUENCE [LARGE SCALE GENOMIC DNA]</scope>
    <source>
        <strain evidence="11 12">DSM 16045</strain>
    </source>
</reference>
<evidence type="ECO:0000256" key="6">
    <source>
        <dbReference type="ARBA" id="ARBA00023015"/>
    </source>
</evidence>
<evidence type="ECO:0000256" key="2">
    <source>
        <dbReference type="ARBA" id="ARBA00007957"/>
    </source>
</evidence>
<dbReference type="CDD" id="cd07153">
    <property type="entry name" value="Fur_like"/>
    <property type="match status" value="1"/>
</dbReference>
<evidence type="ECO:0000256" key="7">
    <source>
        <dbReference type="ARBA" id="ARBA00023125"/>
    </source>
</evidence>
<dbReference type="GO" id="GO:0003700">
    <property type="term" value="F:DNA-binding transcription factor activity"/>
    <property type="evidence" value="ECO:0007669"/>
    <property type="project" value="InterPro"/>
</dbReference>
<evidence type="ECO:0000256" key="5">
    <source>
        <dbReference type="ARBA" id="ARBA00022833"/>
    </source>
</evidence>
<dbReference type="GO" id="GO:0000976">
    <property type="term" value="F:transcription cis-regulatory region binding"/>
    <property type="evidence" value="ECO:0007669"/>
    <property type="project" value="TreeGrafter"/>
</dbReference>
<dbReference type="InterPro" id="IPR036390">
    <property type="entry name" value="WH_DNA-bd_sf"/>
</dbReference>
<dbReference type="GO" id="GO:0005737">
    <property type="term" value="C:cytoplasm"/>
    <property type="evidence" value="ECO:0007669"/>
    <property type="project" value="UniProtKB-SubCell"/>
</dbReference>
<comment type="subcellular location">
    <subcellularLocation>
        <location evidence="1">Cytoplasm</location>
    </subcellularLocation>
</comment>
<dbReference type="GO" id="GO:0008270">
    <property type="term" value="F:zinc ion binding"/>
    <property type="evidence" value="ECO:0007669"/>
    <property type="project" value="TreeGrafter"/>
</dbReference>
<comment type="similarity">
    <text evidence="2">Belongs to the Fur family.</text>
</comment>
<protein>
    <submittedName>
        <fullName evidence="11">Metal uptake regulator</fullName>
    </submittedName>
</protein>
<dbReference type="SUPFAM" id="SSF46785">
    <property type="entry name" value="Winged helix' DNA-binding domain"/>
    <property type="match status" value="1"/>
</dbReference>
<keyword evidence="6" id="KW-0805">Transcription regulation</keyword>
<name>A0A0R1VDL1_9LACO</name>
<keyword evidence="8" id="KW-0804">Transcription</keyword>
<dbReference type="EMBL" id="AZFN01000003">
    <property type="protein sequence ID" value="KRM03317.1"/>
    <property type="molecule type" value="Genomic_DNA"/>
</dbReference>
<dbReference type="PATRIC" id="fig|1423749.3.peg.1121"/>